<keyword evidence="2" id="KW-0406">Ion transport</keyword>
<comment type="caution">
    <text evidence="2">The sequence shown here is derived from an EMBL/GenBank/DDBJ whole genome shotgun (WGS) entry which is preliminary data.</text>
</comment>
<feature type="region of interest" description="Disordered" evidence="1">
    <location>
        <begin position="53"/>
        <end position="74"/>
    </location>
</feature>
<sequence length="74" mass="8451">MIAPRLKDDLADDDDGGGSEDEDDEAEGIQRKNSRNPMKTTNLTLKYFKRKLDDSKKGDPHEFFADWKHDTPAL</sequence>
<feature type="compositionally biased region" description="Acidic residues" evidence="1">
    <location>
        <begin position="10"/>
        <end position="27"/>
    </location>
</feature>
<evidence type="ECO:0000256" key="1">
    <source>
        <dbReference type="SAM" id="MobiDB-lite"/>
    </source>
</evidence>
<accession>A0AAW2ZDI9</accession>
<dbReference type="EMBL" id="JAOPGA020001266">
    <property type="protein sequence ID" value="KAL0486764.1"/>
    <property type="molecule type" value="Genomic_DNA"/>
</dbReference>
<name>A0AAW2ZDI9_9EUKA</name>
<dbReference type="AlphaFoldDB" id="A0AAW2ZDI9"/>
<evidence type="ECO:0000313" key="3">
    <source>
        <dbReference type="Proteomes" id="UP001431209"/>
    </source>
</evidence>
<dbReference type="Proteomes" id="UP001431209">
    <property type="component" value="Unassembled WGS sequence"/>
</dbReference>
<keyword evidence="2" id="KW-0407">Ion channel</keyword>
<dbReference type="GO" id="GO:0034220">
    <property type="term" value="P:monoatomic ion transmembrane transport"/>
    <property type="evidence" value="ECO:0007669"/>
    <property type="project" value="UniProtKB-KW"/>
</dbReference>
<feature type="region of interest" description="Disordered" evidence="1">
    <location>
        <begin position="1"/>
        <end position="40"/>
    </location>
</feature>
<protein>
    <submittedName>
        <fullName evidence="2">Sodium channel protein type 4 subunit alpha B</fullName>
    </submittedName>
</protein>
<keyword evidence="3" id="KW-1185">Reference proteome</keyword>
<reference evidence="2 3" key="1">
    <citation type="submission" date="2024-03" db="EMBL/GenBank/DDBJ databases">
        <title>The Acrasis kona genome and developmental transcriptomes reveal deep origins of eukaryotic multicellular pathways.</title>
        <authorList>
            <person name="Sheikh S."/>
            <person name="Fu C.-J."/>
            <person name="Brown M.W."/>
            <person name="Baldauf S.L."/>
        </authorList>
    </citation>
    <scope>NUCLEOTIDE SEQUENCE [LARGE SCALE GENOMIC DNA]</scope>
    <source>
        <strain evidence="2 3">ATCC MYA-3509</strain>
    </source>
</reference>
<gene>
    <name evidence="2" type="ORF">AKO1_012097</name>
</gene>
<organism evidence="2 3">
    <name type="scientific">Acrasis kona</name>
    <dbReference type="NCBI Taxonomy" id="1008807"/>
    <lineage>
        <taxon>Eukaryota</taxon>
        <taxon>Discoba</taxon>
        <taxon>Heterolobosea</taxon>
        <taxon>Tetramitia</taxon>
        <taxon>Eutetramitia</taxon>
        <taxon>Acrasidae</taxon>
        <taxon>Acrasis</taxon>
    </lineage>
</organism>
<keyword evidence="2" id="KW-0813">Transport</keyword>
<evidence type="ECO:0000313" key="2">
    <source>
        <dbReference type="EMBL" id="KAL0486764.1"/>
    </source>
</evidence>
<proteinExistence type="predicted"/>